<organism evidence="1 2">
    <name type="scientific">Streptomyces maoxianensis</name>
    <dbReference type="NCBI Taxonomy" id="1459942"/>
    <lineage>
        <taxon>Bacteria</taxon>
        <taxon>Bacillati</taxon>
        <taxon>Actinomycetota</taxon>
        <taxon>Actinomycetes</taxon>
        <taxon>Kitasatosporales</taxon>
        <taxon>Streptomycetaceae</taxon>
        <taxon>Streptomyces</taxon>
    </lineage>
</organism>
<name>A0ABV9GIE5_9ACTN</name>
<accession>A0ABV9GIE5</accession>
<keyword evidence="2" id="KW-1185">Reference proteome</keyword>
<comment type="caution">
    <text evidence="1">The sequence shown here is derived from an EMBL/GenBank/DDBJ whole genome shotgun (WGS) entry which is preliminary data.</text>
</comment>
<dbReference type="Proteomes" id="UP001595993">
    <property type="component" value="Unassembled WGS sequence"/>
</dbReference>
<proteinExistence type="predicted"/>
<protein>
    <submittedName>
        <fullName evidence="1">Uncharacterized protein</fullName>
    </submittedName>
</protein>
<gene>
    <name evidence="1" type="ORF">ACFO9E_34870</name>
</gene>
<dbReference type="EMBL" id="JBHSFE010000039">
    <property type="protein sequence ID" value="MFC4612893.1"/>
    <property type="molecule type" value="Genomic_DNA"/>
</dbReference>
<sequence length="103" mass="10515">MDGEDLGAELLQQFAAWPGIQCGDSGVQGGEVVAELTEMVDLQRQVDLAQGDGGLRYVGGQGARPRAGVVAGLPRTVAVWGGATGIALGVGMPRSTRTPGPWV</sequence>
<evidence type="ECO:0000313" key="2">
    <source>
        <dbReference type="Proteomes" id="UP001595993"/>
    </source>
</evidence>
<dbReference type="RefSeq" id="WP_381203359.1">
    <property type="nucleotide sequence ID" value="NZ_JBHSFE010000039.1"/>
</dbReference>
<evidence type="ECO:0000313" key="1">
    <source>
        <dbReference type="EMBL" id="MFC4612893.1"/>
    </source>
</evidence>
<reference evidence="2" key="1">
    <citation type="journal article" date="2019" name="Int. J. Syst. Evol. Microbiol.">
        <title>The Global Catalogue of Microorganisms (GCM) 10K type strain sequencing project: providing services to taxonomists for standard genome sequencing and annotation.</title>
        <authorList>
            <consortium name="The Broad Institute Genomics Platform"/>
            <consortium name="The Broad Institute Genome Sequencing Center for Infectious Disease"/>
            <person name="Wu L."/>
            <person name="Ma J."/>
        </authorList>
    </citation>
    <scope>NUCLEOTIDE SEQUENCE [LARGE SCALE GENOMIC DNA]</scope>
    <source>
        <strain evidence="2">CGMCC 4.7139</strain>
    </source>
</reference>